<dbReference type="InterPro" id="IPR004638">
    <property type="entry name" value="EmrB-like"/>
</dbReference>
<evidence type="ECO:0000313" key="9">
    <source>
        <dbReference type="EMBL" id="MBR7797225.1"/>
    </source>
</evidence>
<dbReference type="RefSeq" id="WP_026679909.1">
    <property type="nucleotide sequence ID" value="NZ_BAAACY010000008.1"/>
</dbReference>
<dbReference type="InterPro" id="IPR036259">
    <property type="entry name" value="MFS_trans_sf"/>
</dbReference>
<dbReference type="Proteomes" id="UP000675284">
    <property type="component" value="Unassembled WGS sequence"/>
</dbReference>
<proteinExistence type="predicted"/>
<evidence type="ECO:0000256" key="6">
    <source>
        <dbReference type="ARBA" id="ARBA00023136"/>
    </source>
</evidence>
<comment type="caution">
    <text evidence="9">The sequence shown here is derived from an EMBL/GenBank/DDBJ whole genome shotgun (WGS) entry which is preliminary data.</text>
</comment>
<dbReference type="GO" id="GO:0005886">
    <property type="term" value="C:plasma membrane"/>
    <property type="evidence" value="ECO:0007669"/>
    <property type="project" value="UniProtKB-SubCell"/>
</dbReference>
<feature type="transmembrane region" description="Helical" evidence="7">
    <location>
        <begin position="274"/>
        <end position="298"/>
    </location>
</feature>
<dbReference type="PANTHER" id="PTHR42718">
    <property type="entry name" value="MAJOR FACILITATOR SUPERFAMILY MULTIDRUG TRANSPORTER MFSC"/>
    <property type="match status" value="1"/>
</dbReference>
<dbReference type="PRINTS" id="PR01036">
    <property type="entry name" value="TCRTETB"/>
</dbReference>
<dbReference type="NCBIfam" id="TIGR00711">
    <property type="entry name" value="efflux_EmrB"/>
    <property type="match status" value="1"/>
</dbReference>
<feature type="transmembrane region" description="Helical" evidence="7">
    <location>
        <begin position="411"/>
        <end position="432"/>
    </location>
</feature>
<feature type="transmembrane region" description="Helical" evidence="7">
    <location>
        <begin position="237"/>
        <end position="254"/>
    </location>
</feature>
<feature type="transmembrane region" description="Helical" evidence="7">
    <location>
        <begin position="21"/>
        <end position="47"/>
    </location>
</feature>
<feature type="transmembrane region" description="Helical" evidence="7">
    <location>
        <begin position="206"/>
        <end position="225"/>
    </location>
</feature>
<name>A0A941DUY8_9BACI</name>
<feature type="transmembrane region" description="Helical" evidence="7">
    <location>
        <begin position="148"/>
        <end position="167"/>
    </location>
</feature>
<keyword evidence="3" id="KW-1003">Cell membrane</keyword>
<evidence type="ECO:0000256" key="2">
    <source>
        <dbReference type="ARBA" id="ARBA00022448"/>
    </source>
</evidence>
<reference evidence="9" key="1">
    <citation type="submission" date="2021-04" db="EMBL/GenBank/DDBJ databases">
        <title>Isolation and polyphasic classification of algal microorganism.</title>
        <authorList>
            <person name="Wang S."/>
        </authorList>
    </citation>
    <scope>NUCLEOTIDE SEQUENCE</scope>
    <source>
        <strain evidence="9">720a</strain>
    </source>
</reference>
<keyword evidence="6 7" id="KW-0472">Membrane</keyword>
<dbReference type="CDD" id="cd17503">
    <property type="entry name" value="MFS_LmrB_MDR_like"/>
    <property type="match status" value="1"/>
</dbReference>
<evidence type="ECO:0000256" key="1">
    <source>
        <dbReference type="ARBA" id="ARBA00004651"/>
    </source>
</evidence>
<protein>
    <submittedName>
        <fullName evidence="9">Multidrug efflux MFS transporter</fullName>
    </submittedName>
</protein>
<dbReference type="InterPro" id="IPR011701">
    <property type="entry name" value="MFS"/>
</dbReference>
<comment type="subcellular location">
    <subcellularLocation>
        <location evidence="1">Cell membrane</location>
        <topology evidence="1">Multi-pass membrane protein</topology>
    </subcellularLocation>
</comment>
<dbReference type="PROSITE" id="PS50850">
    <property type="entry name" value="MFS"/>
    <property type="match status" value="1"/>
</dbReference>
<feature type="transmembrane region" description="Helical" evidence="7">
    <location>
        <begin position="336"/>
        <end position="358"/>
    </location>
</feature>
<gene>
    <name evidence="9" type="ORF">KCX74_14395</name>
</gene>
<keyword evidence="10" id="KW-1185">Reference proteome</keyword>
<keyword evidence="5 7" id="KW-1133">Transmembrane helix</keyword>
<organism evidence="9 10">
    <name type="scientific">Virgibacillus salarius</name>
    <dbReference type="NCBI Taxonomy" id="447199"/>
    <lineage>
        <taxon>Bacteria</taxon>
        <taxon>Bacillati</taxon>
        <taxon>Bacillota</taxon>
        <taxon>Bacilli</taxon>
        <taxon>Bacillales</taxon>
        <taxon>Bacillaceae</taxon>
        <taxon>Virgibacillus</taxon>
    </lineage>
</organism>
<evidence type="ECO:0000256" key="5">
    <source>
        <dbReference type="ARBA" id="ARBA00022989"/>
    </source>
</evidence>
<accession>A0A941DUY8</accession>
<evidence type="ECO:0000256" key="4">
    <source>
        <dbReference type="ARBA" id="ARBA00022692"/>
    </source>
</evidence>
<feature type="transmembrane region" description="Helical" evidence="7">
    <location>
        <begin position="364"/>
        <end position="390"/>
    </location>
</feature>
<dbReference type="EMBL" id="JAGSOT010000047">
    <property type="protein sequence ID" value="MBR7797225.1"/>
    <property type="molecule type" value="Genomic_DNA"/>
</dbReference>
<feature type="transmembrane region" description="Helical" evidence="7">
    <location>
        <begin position="173"/>
        <end position="194"/>
    </location>
</feature>
<evidence type="ECO:0000256" key="7">
    <source>
        <dbReference type="SAM" id="Phobius"/>
    </source>
</evidence>
<keyword evidence="2" id="KW-0813">Transport</keyword>
<evidence type="ECO:0000256" key="3">
    <source>
        <dbReference type="ARBA" id="ARBA00022475"/>
    </source>
</evidence>
<dbReference type="GO" id="GO:0022857">
    <property type="term" value="F:transmembrane transporter activity"/>
    <property type="evidence" value="ECO:0007669"/>
    <property type="project" value="InterPro"/>
</dbReference>
<dbReference type="InterPro" id="IPR020846">
    <property type="entry name" value="MFS_dom"/>
</dbReference>
<dbReference type="Gene3D" id="1.20.1720.10">
    <property type="entry name" value="Multidrug resistance protein D"/>
    <property type="match status" value="1"/>
</dbReference>
<keyword evidence="4 7" id="KW-0812">Transmembrane</keyword>
<evidence type="ECO:0000259" key="8">
    <source>
        <dbReference type="PROSITE" id="PS50850"/>
    </source>
</evidence>
<feature type="transmembrane region" description="Helical" evidence="7">
    <location>
        <begin position="452"/>
        <end position="473"/>
    </location>
</feature>
<feature type="transmembrane region" description="Helical" evidence="7">
    <location>
        <begin position="304"/>
        <end position="324"/>
    </location>
</feature>
<feature type="transmembrane region" description="Helical" evidence="7">
    <location>
        <begin position="87"/>
        <end position="110"/>
    </location>
</feature>
<dbReference type="SUPFAM" id="SSF103473">
    <property type="entry name" value="MFS general substrate transporter"/>
    <property type="match status" value="1"/>
</dbReference>
<dbReference type="Pfam" id="PF07690">
    <property type="entry name" value="MFS_1"/>
    <property type="match status" value="1"/>
</dbReference>
<dbReference type="Gene3D" id="1.20.1250.20">
    <property type="entry name" value="MFS general substrate transporter like domains"/>
    <property type="match status" value="1"/>
</dbReference>
<sequence>MKESNSPPVDINGKPFNRAGFVVVLLMGAFLTILNQTLLVTAIPKIIEDLHVSAYDAQWLITSFMLINGILIPASAYLLHQIESRKLYLIAMGSFILGTIICALSTTFSHLLLGRIIQAIGSGVMIPLVQTLMFLVFPANRRGEAMGLVGIVIAFSPAIGPTLAGWIVDVYHWRYLFYFVLPLAVINLFLAFYLLKNVIPLTKPKLDILSFVLSCIGLGSLLYGISLAGDTGWSNSIVWITCVIGIVILLMFSLRQLRLKEPLLELRVFKSRTFAVTTVIVSIIFMTMIGSEILLPIFTQKILGYSALQSGLILLPGAIVLGIISPISGKIFDRYGIRTLTIVGMTILLIGTFPFMFLTNETTIWWLIFFYMLRMVGMGLTMMPLATAGINALPQKLVSHGTAANNTVRQVFASLGAAIMVGVMTISVRNFSTSQHVLTEAGSYSKAMVKGINNGFMAAFVLVIFAFIICFLIKDNRKGR</sequence>
<feature type="transmembrane region" description="Helical" evidence="7">
    <location>
        <begin position="116"/>
        <end position="136"/>
    </location>
</feature>
<feature type="transmembrane region" description="Helical" evidence="7">
    <location>
        <begin position="59"/>
        <end position="80"/>
    </location>
</feature>
<dbReference type="PANTHER" id="PTHR42718:SF24">
    <property type="entry name" value="MAJOR FACILITATOR SUPERFAMILY (MFS) PROFILE DOMAIN-CONTAINING PROTEIN"/>
    <property type="match status" value="1"/>
</dbReference>
<evidence type="ECO:0000313" key="10">
    <source>
        <dbReference type="Proteomes" id="UP000675284"/>
    </source>
</evidence>
<dbReference type="AlphaFoldDB" id="A0A941DUY8"/>
<feature type="domain" description="Major facilitator superfamily (MFS) profile" evidence="8">
    <location>
        <begin position="21"/>
        <end position="478"/>
    </location>
</feature>